<name>A0ABT1R5Z0_9HYPH</name>
<dbReference type="InterPro" id="IPR006140">
    <property type="entry name" value="D-isomer_DH_NAD-bd"/>
</dbReference>
<feature type="domain" description="D-isomer specific 2-hydroxyacid dehydrogenase NAD-binding" evidence="3">
    <location>
        <begin position="196"/>
        <end position="345"/>
    </location>
</feature>
<dbReference type="PANTHER" id="PTHR10996">
    <property type="entry name" value="2-HYDROXYACID DEHYDROGENASE-RELATED"/>
    <property type="match status" value="1"/>
</dbReference>
<dbReference type="EMBL" id="WHSB02000003">
    <property type="protein sequence ID" value="MCQ4630592.1"/>
    <property type="molecule type" value="Genomic_DNA"/>
</dbReference>
<evidence type="ECO:0000313" key="4">
    <source>
        <dbReference type="EMBL" id="MCQ4630592.1"/>
    </source>
</evidence>
<dbReference type="InterPro" id="IPR050223">
    <property type="entry name" value="D-isomer_2-hydroxyacid_DH"/>
</dbReference>
<sequence>MSLLSWCLPTRENSPTKNGGQAGRGAMQDRHAAFEDRTRLDDPERAYRILIADLIGLRFDANGRPDHGEVQAHIEAQGGTFHDGPYAGGALPPGIHFFYQPDLSTKDDILAQTAHGQYDALIAAATFIPMQALFPLGGVRIGAGTGNMGSASWGGGDGEGGVAPLMNTPGINSRATAQMVMKAVLKVTPDLPVDLLHQRVVAGDFDTGRDLKSYPTGKLEGRRMAVLGYGNIGREVAKLARAFGMHVVVHARAKHRQWIEAEGFEHAETPAAAAQGADVLTVHVGLGRLDAVTRAYANAGIVGEAVLSAMNRGAVVVNYDRGEVVDAGALDRALAAGQVRHAAIDADLFKDAESGALSGPMLPYLTLAGRHPGKLELLPHAAADTDHPSRVAGACQAVDQIIDAIRYRRIANLKGGLPDGYVDAGAKVPRGIGRVNTLTLAAAVADRRFAELHGVSREIADTLEAIVEAVDEGMTHQPAKGDVIALTHLLLRQRLLLEALGLDGPAEA</sequence>
<evidence type="ECO:0000313" key="5">
    <source>
        <dbReference type="Proteomes" id="UP000996601"/>
    </source>
</evidence>
<proteinExistence type="predicted"/>
<accession>A0ABT1R5Z0</accession>
<keyword evidence="1" id="KW-0560">Oxidoreductase</keyword>
<dbReference type="Gene3D" id="3.40.50.720">
    <property type="entry name" value="NAD(P)-binding Rossmann-like Domain"/>
    <property type="match status" value="2"/>
</dbReference>
<dbReference type="Pfam" id="PF02826">
    <property type="entry name" value="2-Hacid_dh_C"/>
    <property type="match status" value="1"/>
</dbReference>
<evidence type="ECO:0000256" key="2">
    <source>
        <dbReference type="SAM" id="MobiDB-lite"/>
    </source>
</evidence>
<organism evidence="4 5">
    <name type="scientific">Shinella lacus</name>
    <dbReference type="NCBI Taxonomy" id="2654216"/>
    <lineage>
        <taxon>Bacteria</taxon>
        <taxon>Pseudomonadati</taxon>
        <taxon>Pseudomonadota</taxon>
        <taxon>Alphaproteobacteria</taxon>
        <taxon>Hyphomicrobiales</taxon>
        <taxon>Rhizobiaceae</taxon>
        <taxon>Shinella</taxon>
    </lineage>
</organism>
<protein>
    <recommendedName>
        <fullName evidence="3">D-isomer specific 2-hydroxyacid dehydrogenase NAD-binding domain-containing protein</fullName>
    </recommendedName>
</protein>
<dbReference type="Proteomes" id="UP000996601">
    <property type="component" value="Unassembled WGS sequence"/>
</dbReference>
<evidence type="ECO:0000256" key="1">
    <source>
        <dbReference type="ARBA" id="ARBA00023002"/>
    </source>
</evidence>
<evidence type="ECO:0000259" key="3">
    <source>
        <dbReference type="Pfam" id="PF02826"/>
    </source>
</evidence>
<keyword evidence="5" id="KW-1185">Reference proteome</keyword>
<dbReference type="SUPFAM" id="SSF51735">
    <property type="entry name" value="NAD(P)-binding Rossmann-fold domains"/>
    <property type="match status" value="1"/>
</dbReference>
<gene>
    <name evidence="4" type="ORF">GB927_011115</name>
</gene>
<comment type="caution">
    <text evidence="4">The sequence shown here is derived from an EMBL/GenBank/DDBJ whole genome shotgun (WGS) entry which is preliminary data.</text>
</comment>
<reference evidence="4" key="1">
    <citation type="submission" date="2021-07" db="EMBL/GenBank/DDBJ databases">
        <title>Shinella sp. nov., a novel member of the genus Shinella from water.</title>
        <authorList>
            <person name="Deng Y."/>
        </authorList>
    </citation>
    <scope>NUCLEOTIDE SEQUENCE</scope>
    <source>
        <strain evidence="4">CPCC 100929</strain>
    </source>
</reference>
<dbReference type="InterPro" id="IPR036291">
    <property type="entry name" value="NAD(P)-bd_dom_sf"/>
</dbReference>
<feature type="region of interest" description="Disordered" evidence="2">
    <location>
        <begin position="1"/>
        <end position="30"/>
    </location>
</feature>